<gene>
    <name evidence="1" type="ORF">AKJ64_02150</name>
</gene>
<evidence type="ECO:0000313" key="1">
    <source>
        <dbReference type="EMBL" id="KXA92800.1"/>
    </source>
</evidence>
<keyword evidence="2" id="KW-1185">Reference proteome</keyword>
<evidence type="ECO:0008006" key="3">
    <source>
        <dbReference type="Google" id="ProtNLM"/>
    </source>
</evidence>
<reference evidence="1 2" key="1">
    <citation type="journal article" date="2016" name="Sci. Rep.">
        <title>Metabolic traits of an uncultured archaeal lineage -MSBL1- from brine pools of the Red Sea.</title>
        <authorList>
            <person name="Mwirichia R."/>
            <person name="Alam I."/>
            <person name="Rashid M."/>
            <person name="Vinu M."/>
            <person name="Ba-Alawi W."/>
            <person name="Anthony Kamau A."/>
            <person name="Kamanda Ngugi D."/>
            <person name="Goker M."/>
            <person name="Klenk H.P."/>
            <person name="Bajic V."/>
            <person name="Stingl U."/>
        </authorList>
    </citation>
    <scope>NUCLEOTIDE SEQUENCE [LARGE SCALE GENOMIC DNA]</scope>
    <source>
        <strain evidence="1">SCGC-AAA259E17</strain>
    </source>
</reference>
<accession>A0A133UF42</accession>
<dbReference type="EMBL" id="LHXN01000029">
    <property type="protein sequence ID" value="KXA92800.1"/>
    <property type="molecule type" value="Genomic_DNA"/>
</dbReference>
<proteinExistence type="predicted"/>
<dbReference type="Proteomes" id="UP000070373">
    <property type="component" value="Unassembled WGS sequence"/>
</dbReference>
<protein>
    <recommendedName>
        <fullName evidence="3">Ubiquitin Mut7-C domain-containing protein</fullName>
    </recommendedName>
</protein>
<comment type="caution">
    <text evidence="1">The sequence shown here is derived from an EMBL/GenBank/DDBJ whole genome shotgun (WGS) entry which is preliminary data.</text>
</comment>
<dbReference type="AlphaFoldDB" id="A0A133UF42"/>
<name>A0A133UF42_9EURY</name>
<evidence type="ECO:0000313" key="2">
    <source>
        <dbReference type="Proteomes" id="UP000070373"/>
    </source>
</evidence>
<organism evidence="1 2">
    <name type="scientific">candidate division MSBL1 archaeon SCGC-AAA259E17</name>
    <dbReference type="NCBI Taxonomy" id="1698263"/>
    <lineage>
        <taxon>Archaea</taxon>
        <taxon>Methanobacteriati</taxon>
        <taxon>Methanobacteriota</taxon>
        <taxon>candidate division MSBL1</taxon>
    </lineage>
</organism>
<sequence>MTLEIRLYGEFKDKAYGKGTIESNIGIINMERESFGKISEVLDFLNIKKERTSHIFLNGEYSSYERKIPEKNSRIAIFPREMALLYKWYFSPKE</sequence>